<dbReference type="AlphaFoldDB" id="A0A0E9U027"/>
<reference evidence="1" key="1">
    <citation type="submission" date="2014-11" db="EMBL/GenBank/DDBJ databases">
        <authorList>
            <person name="Amaro Gonzalez C."/>
        </authorList>
    </citation>
    <scope>NUCLEOTIDE SEQUENCE</scope>
</reference>
<protein>
    <submittedName>
        <fullName evidence="1">Uncharacterized protein</fullName>
    </submittedName>
</protein>
<dbReference type="EMBL" id="GBXM01049338">
    <property type="protein sequence ID" value="JAH59239.1"/>
    <property type="molecule type" value="Transcribed_RNA"/>
</dbReference>
<accession>A0A0E9U027</accession>
<evidence type="ECO:0000313" key="1">
    <source>
        <dbReference type="EMBL" id="JAH59239.1"/>
    </source>
</evidence>
<proteinExistence type="predicted"/>
<organism evidence="1">
    <name type="scientific">Anguilla anguilla</name>
    <name type="common">European freshwater eel</name>
    <name type="synonym">Muraena anguilla</name>
    <dbReference type="NCBI Taxonomy" id="7936"/>
    <lineage>
        <taxon>Eukaryota</taxon>
        <taxon>Metazoa</taxon>
        <taxon>Chordata</taxon>
        <taxon>Craniata</taxon>
        <taxon>Vertebrata</taxon>
        <taxon>Euteleostomi</taxon>
        <taxon>Actinopterygii</taxon>
        <taxon>Neopterygii</taxon>
        <taxon>Teleostei</taxon>
        <taxon>Anguilliformes</taxon>
        <taxon>Anguillidae</taxon>
        <taxon>Anguilla</taxon>
    </lineage>
</organism>
<sequence>MLGKMSVIYVPLTVRHVLCTILIM</sequence>
<reference evidence="1" key="2">
    <citation type="journal article" date="2015" name="Fish Shellfish Immunol.">
        <title>Early steps in the European eel (Anguilla anguilla)-Vibrio vulnificus interaction in the gills: Role of the RtxA13 toxin.</title>
        <authorList>
            <person name="Callol A."/>
            <person name="Pajuelo D."/>
            <person name="Ebbesson L."/>
            <person name="Teles M."/>
            <person name="MacKenzie S."/>
            <person name="Amaro C."/>
        </authorList>
    </citation>
    <scope>NUCLEOTIDE SEQUENCE</scope>
</reference>
<name>A0A0E9U027_ANGAN</name>